<dbReference type="PROSITE" id="PS00139">
    <property type="entry name" value="THIOL_PROTEASE_CYS"/>
    <property type="match status" value="1"/>
</dbReference>
<dbReference type="SUPFAM" id="SSF54001">
    <property type="entry name" value="Cysteine proteinases"/>
    <property type="match status" value="1"/>
</dbReference>
<dbReference type="Gene3D" id="3.90.70.10">
    <property type="entry name" value="Cysteine proteinases"/>
    <property type="match status" value="1"/>
</dbReference>
<dbReference type="OrthoDB" id="9814054at2"/>
<accession>A0A0A2E3T6</accession>
<gene>
    <name evidence="5" type="ORF">HQ47_10030</name>
</gene>
<evidence type="ECO:0000313" key="5">
    <source>
        <dbReference type="EMBL" id="KGN72277.1"/>
    </source>
</evidence>
<dbReference type="PIRSF" id="PIRSF005700">
    <property type="entry name" value="PepC"/>
    <property type="match status" value="1"/>
</dbReference>
<dbReference type="Proteomes" id="UP000030103">
    <property type="component" value="Unassembled WGS sequence"/>
</dbReference>
<reference evidence="5 6" key="1">
    <citation type="submission" date="2014-09" db="EMBL/GenBank/DDBJ databases">
        <title>Draft Genome Sequence of Porphyromonas macacae COT-192_OH2859.</title>
        <authorList>
            <person name="Wallis C."/>
            <person name="Deusch O."/>
            <person name="O'Flynn C."/>
            <person name="Davis I."/>
            <person name="Horsfall A."/>
            <person name="Kirkwood N."/>
            <person name="Harris S."/>
            <person name="Eisen J.A."/>
            <person name="Coil D.A."/>
            <person name="Darling A.E."/>
            <person name="Jospin G."/>
            <person name="Alexiev A."/>
        </authorList>
    </citation>
    <scope>NUCLEOTIDE SEQUENCE [LARGE SCALE GENOMIC DNA]</scope>
    <source>
        <strain evidence="6">COT-192 OH2859</strain>
    </source>
</reference>
<keyword evidence="1 5" id="KW-0031">Aminopeptidase</keyword>
<dbReference type="RefSeq" id="WP_036875202.1">
    <property type="nucleotide sequence ID" value="NZ_JRFA01000031.1"/>
</dbReference>
<dbReference type="GO" id="GO:0006508">
    <property type="term" value="P:proteolysis"/>
    <property type="evidence" value="ECO:0007669"/>
    <property type="project" value="UniProtKB-KW"/>
</dbReference>
<keyword evidence="6" id="KW-1185">Reference proteome</keyword>
<feature type="domain" description="Peptidase C1A papain C-terminal" evidence="4">
    <location>
        <begin position="37"/>
        <end position="79"/>
    </location>
</feature>
<sequence length="401" mass="44900">MKKILLFAAVALGTMSLTAQKPGEKTQPESNKFTVVKECKITSVKNQANSGTCWSYSAGSFLESELLRMGKGEYDLSEMFTVAHSYLDKGEKFVRLHGQINYAQGGSFYDVLYVLKHYGAVPQEVYQGLNYGTDKNMFGELDSGSKAFLNAIIKNPNGKLSTAWKPAHRAIIEAYLGKIPENFTYKGKNYTPKSFANMLGLNADDYISITSFTHHPFYSRFVLEIEDNWRWAKSYNIPIEEMMAVIENAIDKGFTVAWGTDVSEEGFTRNGIGVLTDAATIETKGSDQARWVGLSHADKRAEIARMVQSPTCPEINPTQEYRQKSYDNWTLTDDHGMEIYGLAKNQAGKKFFMVKNSWGETGAYKGIWYASWNFVAGRTMNIVVHKDAIPAAIAKKMGIKK</sequence>
<dbReference type="InterPro" id="IPR000668">
    <property type="entry name" value="Peptidase_C1A_C"/>
</dbReference>
<dbReference type="InterPro" id="IPR038765">
    <property type="entry name" value="Papain-like_cys_pep_sf"/>
</dbReference>
<comment type="caution">
    <text evidence="5">The sequence shown here is derived from an EMBL/GenBank/DDBJ whole genome shotgun (WGS) entry which is preliminary data.</text>
</comment>
<keyword evidence="1" id="KW-0645">Protease</keyword>
<feature type="active site" evidence="2">
    <location>
        <position position="356"/>
    </location>
</feature>
<dbReference type="AlphaFoldDB" id="A0A0A2E3T6"/>
<feature type="chain" id="PRO_5001998146" description="Aminopeptidase" evidence="3">
    <location>
        <begin position="20"/>
        <end position="401"/>
    </location>
</feature>
<proteinExistence type="inferred from homology"/>
<evidence type="ECO:0000259" key="4">
    <source>
        <dbReference type="Pfam" id="PF00112"/>
    </source>
</evidence>
<dbReference type="InterPro" id="IPR004134">
    <property type="entry name" value="Peptidase_C1B"/>
</dbReference>
<evidence type="ECO:0000256" key="1">
    <source>
        <dbReference type="PIRNR" id="PIRNR005700"/>
    </source>
</evidence>
<feature type="active site" evidence="2">
    <location>
        <position position="335"/>
    </location>
</feature>
<name>A0A0A2E3T6_9PORP</name>
<dbReference type="GO" id="GO:0070005">
    <property type="term" value="F:cysteine-type aminopeptidase activity"/>
    <property type="evidence" value="ECO:0007669"/>
    <property type="project" value="InterPro"/>
</dbReference>
<dbReference type="Pfam" id="PF00112">
    <property type="entry name" value="Peptidase_C1"/>
    <property type="match status" value="1"/>
</dbReference>
<organism evidence="5 6">
    <name type="scientific">Porphyromonas macacae</name>
    <dbReference type="NCBI Taxonomy" id="28115"/>
    <lineage>
        <taxon>Bacteria</taxon>
        <taxon>Pseudomonadati</taxon>
        <taxon>Bacteroidota</taxon>
        <taxon>Bacteroidia</taxon>
        <taxon>Bacteroidales</taxon>
        <taxon>Porphyromonadaceae</taxon>
        <taxon>Porphyromonas</taxon>
    </lineage>
</organism>
<dbReference type="InterPro" id="IPR000169">
    <property type="entry name" value="Pept_cys_AS"/>
</dbReference>
<keyword evidence="1" id="KW-0378">Hydrolase</keyword>
<evidence type="ECO:0000256" key="3">
    <source>
        <dbReference type="SAM" id="SignalP"/>
    </source>
</evidence>
<dbReference type="STRING" id="28115.HQ47_10030"/>
<dbReference type="EMBL" id="JRFA01000031">
    <property type="protein sequence ID" value="KGN72277.1"/>
    <property type="molecule type" value="Genomic_DNA"/>
</dbReference>
<feature type="active site" evidence="2">
    <location>
        <position position="53"/>
    </location>
</feature>
<dbReference type="Pfam" id="PF03051">
    <property type="entry name" value="Peptidase_C1_2"/>
    <property type="match status" value="1"/>
</dbReference>
<protein>
    <recommendedName>
        <fullName evidence="1">Aminopeptidase</fullName>
    </recommendedName>
</protein>
<evidence type="ECO:0000256" key="2">
    <source>
        <dbReference type="PIRSR" id="PIRSR005700-1"/>
    </source>
</evidence>
<keyword evidence="3" id="KW-0732">Signal</keyword>
<evidence type="ECO:0000313" key="6">
    <source>
        <dbReference type="Proteomes" id="UP000030103"/>
    </source>
</evidence>
<keyword evidence="1" id="KW-0788">Thiol protease</keyword>
<dbReference type="eggNOG" id="COG3579">
    <property type="taxonomic scope" value="Bacteria"/>
</dbReference>
<feature type="signal peptide" evidence="3">
    <location>
        <begin position="1"/>
        <end position="19"/>
    </location>
</feature>
<comment type="similarity">
    <text evidence="1">Belongs to the peptidase C1 family.</text>
</comment>